<keyword evidence="2" id="KW-1185">Reference proteome</keyword>
<proteinExistence type="predicted"/>
<evidence type="ECO:0000313" key="2">
    <source>
        <dbReference type="Proteomes" id="UP001159405"/>
    </source>
</evidence>
<dbReference type="Proteomes" id="UP001159405">
    <property type="component" value="Unassembled WGS sequence"/>
</dbReference>
<sequence>MPDIVILEVGTNDLPSVAPEVIEDLVVTLKSIYSVAVVCVCHVIPRGESTIRPLYFWERDKVLQQYLEVVLDSLDCVFCWRHKAFTRPDQDFYLRDRVHLNARGQYLLYRSYRGAILTALSYL</sequence>
<evidence type="ECO:0008006" key="3">
    <source>
        <dbReference type="Google" id="ProtNLM"/>
    </source>
</evidence>
<dbReference type="EMBL" id="CALNXK010000010">
    <property type="protein sequence ID" value="CAH3042234.1"/>
    <property type="molecule type" value="Genomic_DNA"/>
</dbReference>
<dbReference type="SUPFAM" id="SSF52266">
    <property type="entry name" value="SGNH hydrolase"/>
    <property type="match status" value="1"/>
</dbReference>
<dbReference type="InterPro" id="IPR036514">
    <property type="entry name" value="SGNH_hydro_sf"/>
</dbReference>
<dbReference type="Gene3D" id="3.40.50.1110">
    <property type="entry name" value="SGNH hydrolase"/>
    <property type="match status" value="1"/>
</dbReference>
<name>A0ABN8N3J4_9CNID</name>
<protein>
    <recommendedName>
        <fullName evidence="3">SGNH hydrolase-type esterase domain-containing protein</fullName>
    </recommendedName>
</protein>
<reference evidence="1 2" key="1">
    <citation type="submission" date="2022-05" db="EMBL/GenBank/DDBJ databases">
        <authorList>
            <consortium name="Genoscope - CEA"/>
            <person name="William W."/>
        </authorList>
    </citation>
    <scope>NUCLEOTIDE SEQUENCE [LARGE SCALE GENOMIC DNA]</scope>
</reference>
<organism evidence="1 2">
    <name type="scientific">Porites lobata</name>
    <dbReference type="NCBI Taxonomy" id="104759"/>
    <lineage>
        <taxon>Eukaryota</taxon>
        <taxon>Metazoa</taxon>
        <taxon>Cnidaria</taxon>
        <taxon>Anthozoa</taxon>
        <taxon>Hexacorallia</taxon>
        <taxon>Scleractinia</taxon>
        <taxon>Fungiina</taxon>
        <taxon>Poritidae</taxon>
        <taxon>Porites</taxon>
    </lineage>
</organism>
<gene>
    <name evidence="1" type="ORF">PLOB_00000896</name>
</gene>
<comment type="caution">
    <text evidence="1">The sequence shown here is derived from an EMBL/GenBank/DDBJ whole genome shotgun (WGS) entry which is preliminary data.</text>
</comment>
<evidence type="ECO:0000313" key="1">
    <source>
        <dbReference type="EMBL" id="CAH3042234.1"/>
    </source>
</evidence>
<accession>A0ABN8N3J4</accession>